<comment type="caution">
    <text evidence="1">The sequence shown here is derived from an EMBL/GenBank/DDBJ whole genome shotgun (WGS) entry which is preliminary data.</text>
</comment>
<reference evidence="1 2" key="1">
    <citation type="submission" date="2020-03" db="EMBL/GenBank/DDBJ databases">
        <title>Genomic Encyclopedia of Type Strains, Phase IV (KMG-IV): sequencing the most valuable type-strain genomes for metagenomic binning, comparative biology and taxonomic classification.</title>
        <authorList>
            <person name="Goeker M."/>
        </authorList>
    </citation>
    <scope>NUCLEOTIDE SEQUENCE [LARGE SCALE GENOMIC DNA]</scope>
    <source>
        <strain evidence="1 2">DSM 24233</strain>
    </source>
</reference>
<organism evidence="1 2">
    <name type="scientific">Desulfobaculum xiamenense</name>
    <dbReference type="NCBI Taxonomy" id="995050"/>
    <lineage>
        <taxon>Bacteria</taxon>
        <taxon>Pseudomonadati</taxon>
        <taxon>Thermodesulfobacteriota</taxon>
        <taxon>Desulfovibrionia</taxon>
        <taxon>Desulfovibrionales</taxon>
        <taxon>Desulfovibrionaceae</taxon>
        <taxon>Desulfobaculum</taxon>
    </lineage>
</organism>
<accession>A0A846QKC6</accession>
<keyword evidence="2" id="KW-1185">Reference proteome</keyword>
<name>A0A846QKC6_9BACT</name>
<evidence type="ECO:0000313" key="2">
    <source>
        <dbReference type="Proteomes" id="UP000580856"/>
    </source>
</evidence>
<dbReference type="Pfam" id="PF20901">
    <property type="entry name" value="Sf6_terminase"/>
    <property type="match status" value="1"/>
</dbReference>
<dbReference type="RefSeq" id="WP_209280072.1">
    <property type="nucleotide sequence ID" value="NZ_JAATJA010000001.1"/>
</dbReference>
<dbReference type="Gene3D" id="1.10.10.60">
    <property type="entry name" value="Homeodomain-like"/>
    <property type="match status" value="1"/>
</dbReference>
<evidence type="ECO:0008006" key="3">
    <source>
        <dbReference type="Google" id="ProtNLM"/>
    </source>
</evidence>
<dbReference type="InterPro" id="IPR048683">
    <property type="entry name" value="Sf6_terminase"/>
</dbReference>
<protein>
    <recommendedName>
        <fullName evidence="3">Terminase small subunit protein</fullName>
    </recommendedName>
</protein>
<dbReference type="AlphaFoldDB" id="A0A846QKC6"/>
<proteinExistence type="predicted"/>
<sequence length="166" mass="18282">MGRPSRFSARLAETICSRIAEGDSVRAICAEADMPAMSTVFRWLAEREGFREQYARAKEVQVERLVEEMLDIADDATRDTVTRTTRGGDEYDGPDVEWIQRSKLRVDTRKWLAAKLLPKKYGDRLNLDHSGEVKGGVLMVPGTADPAAWDKAAAGHGAGQKSGDDG</sequence>
<dbReference type="EMBL" id="JAATJA010000001">
    <property type="protein sequence ID" value="NJB67510.1"/>
    <property type="molecule type" value="Genomic_DNA"/>
</dbReference>
<evidence type="ECO:0000313" key="1">
    <source>
        <dbReference type="EMBL" id="NJB67510.1"/>
    </source>
</evidence>
<dbReference type="Proteomes" id="UP000580856">
    <property type="component" value="Unassembled WGS sequence"/>
</dbReference>
<gene>
    <name evidence="1" type="ORF">GGQ74_001150</name>
</gene>